<proteinExistence type="predicted"/>
<feature type="region of interest" description="Disordered" evidence="1">
    <location>
        <begin position="63"/>
        <end position="124"/>
    </location>
</feature>
<comment type="caution">
    <text evidence="2">The sequence shown here is derived from an EMBL/GenBank/DDBJ whole genome shotgun (WGS) entry which is preliminary data.</text>
</comment>
<feature type="compositionally biased region" description="Acidic residues" evidence="1">
    <location>
        <begin position="70"/>
        <end position="81"/>
    </location>
</feature>
<sequence length="124" mass="14763">MMWTVFGSTALHLTWRKMEYKEYKEKTQHKIKVLQEIVQTLERGEVVDENLRNEIKTVLRNEASLLRDEKDDDEEEEEEEEKSVLVKLLESSSPKTEPSLEKEVTSEETKEEGKWFEQKTPVYL</sequence>
<accession>A0A367JIX2</accession>
<keyword evidence="3" id="KW-1185">Reference proteome</keyword>
<evidence type="ECO:0000313" key="2">
    <source>
        <dbReference type="EMBL" id="RCH89898.1"/>
    </source>
</evidence>
<dbReference type="AlphaFoldDB" id="A0A367JIX2"/>
<gene>
    <name evidence="2" type="ORF">CU097_011780</name>
</gene>
<organism evidence="2 3">
    <name type="scientific">Rhizopus azygosporus</name>
    <name type="common">Rhizopus microsporus var. azygosporus</name>
    <dbReference type="NCBI Taxonomy" id="86630"/>
    <lineage>
        <taxon>Eukaryota</taxon>
        <taxon>Fungi</taxon>
        <taxon>Fungi incertae sedis</taxon>
        <taxon>Mucoromycota</taxon>
        <taxon>Mucoromycotina</taxon>
        <taxon>Mucoromycetes</taxon>
        <taxon>Mucorales</taxon>
        <taxon>Mucorineae</taxon>
        <taxon>Rhizopodaceae</taxon>
        <taxon>Rhizopus</taxon>
    </lineage>
</organism>
<name>A0A367JIX2_RHIAZ</name>
<dbReference type="OrthoDB" id="2253354at2759"/>
<protein>
    <submittedName>
        <fullName evidence="2">Uncharacterized protein</fullName>
    </submittedName>
</protein>
<evidence type="ECO:0000256" key="1">
    <source>
        <dbReference type="SAM" id="MobiDB-lite"/>
    </source>
</evidence>
<reference evidence="2 3" key="1">
    <citation type="journal article" date="2018" name="G3 (Bethesda)">
        <title>Phylogenetic and Phylogenomic Definition of Rhizopus Species.</title>
        <authorList>
            <person name="Gryganskyi A.P."/>
            <person name="Golan J."/>
            <person name="Dolatabadi S."/>
            <person name="Mondo S."/>
            <person name="Robb S."/>
            <person name="Idnurm A."/>
            <person name="Muszewska A."/>
            <person name="Steczkiewicz K."/>
            <person name="Masonjones S."/>
            <person name="Liao H.L."/>
            <person name="Gajdeczka M.T."/>
            <person name="Anike F."/>
            <person name="Vuek A."/>
            <person name="Anishchenko I.M."/>
            <person name="Voigt K."/>
            <person name="de Hoog G.S."/>
            <person name="Smith M.E."/>
            <person name="Heitman J."/>
            <person name="Vilgalys R."/>
            <person name="Stajich J.E."/>
        </authorList>
    </citation>
    <scope>NUCLEOTIDE SEQUENCE [LARGE SCALE GENOMIC DNA]</scope>
    <source>
        <strain evidence="2 3">CBS 357.93</strain>
    </source>
</reference>
<dbReference type="EMBL" id="PJQL01001209">
    <property type="protein sequence ID" value="RCH89898.1"/>
    <property type="molecule type" value="Genomic_DNA"/>
</dbReference>
<feature type="compositionally biased region" description="Basic and acidic residues" evidence="1">
    <location>
        <begin position="98"/>
        <end position="117"/>
    </location>
</feature>
<dbReference type="Proteomes" id="UP000252139">
    <property type="component" value="Unassembled WGS sequence"/>
</dbReference>
<evidence type="ECO:0000313" key="3">
    <source>
        <dbReference type="Proteomes" id="UP000252139"/>
    </source>
</evidence>